<comment type="subcellular location">
    <subcellularLocation>
        <location evidence="3">Cytoplasm</location>
    </subcellularLocation>
    <subcellularLocation>
        <location evidence="2">Nucleus</location>
    </subcellularLocation>
</comment>
<evidence type="ECO:0000256" key="6">
    <source>
        <dbReference type="ARBA" id="ARBA00022490"/>
    </source>
</evidence>
<organism evidence="10 11">
    <name type="scientific">Ophiocordyceps australis</name>
    <dbReference type="NCBI Taxonomy" id="1399860"/>
    <lineage>
        <taxon>Eukaryota</taxon>
        <taxon>Fungi</taxon>
        <taxon>Dikarya</taxon>
        <taxon>Ascomycota</taxon>
        <taxon>Pezizomycotina</taxon>
        <taxon>Sordariomycetes</taxon>
        <taxon>Hypocreomycetidae</taxon>
        <taxon>Hypocreales</taxon>
        <taxon>Ophiocordycipitaceae</taxon>
        <taxon>Ophiocordyceps</taxon>
    </lineage>
</organism>
<comment type="similarity">
    <text evidence="4">Belongs to the RTC4 family.</text>
</comment>
<gene>
    <name evidence="10" type="ORF">CDD82_2857</name>
</gene>
<evidence type="ECO:0000256" key="4">
    <source>
        <dbReference type="ARBA" id="ARBA00009461"/>
    </source>
</evidence>
<dbReference type="AlphaFoldDB" id="A0A2C5ZGB4"/>
<evidence type="ECO:0000256" key="1">
    <source>
        <dbReference type="ARBA" id="ARBA00002738"/>
    </source>
</evidence>
<evidence type="ECO:0000256" key="5">
    <source>
        <dbReference type="ARBA" id="ARBA00015162"/>
    </source>
</evidence>
<feature type="compositionally biased region" description="Polar residues" evidence="8">
    <location>
        <begin position="80"/>
        <end position="92"/>
    </location>
</feature>
<name>A0A2C5ZGB4_9HYPO</name>
<comment type="function">
    <text evidence="1">May be involved in a process influencing telomere capping.</text>
</comment>
<evidence type="ECO:0000256" key="8">
    <source>
        <dbReference type="SAM" id="MobiDB-lite"/>
    </source>
</evidence>
<dbReference type="GO" id="GO:0005737">
    <property type="term" value="C:cytoplasm"/>
    <property type="evidence" value="ECO:0007669"/>
    <property type="project" value="UniProtKB-SubCell"/>
</dbReference>
<dbReference type="SMART" id="SM01312">
    <property type="entry name" value="RTC4"/>
    <property type="match status" value="1"/>
</dbReference>
<dbReference type="InterPro" id="IPR039024">
    <property type="entry name" value="RTC4"/>
</dbReference>
<comment type="caution">
    <text evidence="10">The sequence shown here is derived from an EMBL/GenBank/DDBJ whole genome shotgun (WGS) entry which is preliminary data.</text>
</comment>
<feature type="compositionally biased region" description="Polar residues" evidence="8">
    <location>
        <begin position="51"/>
        <end position="63"/>
    </location>
</feature>
<feature type="compositionally biased region" description="Basic and acidic residues" evidence="8">
    <location>
        <begin position="120"/>
        <end position="141"/>
    </location>
</feature>
<dbReference type="Proteomes" id="UP000224854">
    <property type="component" value="Unassembled WGS sequence"/>
</dbReference>
<dbReference type="PANTHER" id="PTHR41391:SF1">
    <property type="entry name" value="RESTRICTION OF TELOMERE CAPPING PROTEIN 4"/>
    <property type="match status" value="1"/>
</dbReference>
<feature type="compositionally biased region" description="Basic and acidic residues" evidence="8">
    <location>
        <begin position="99"/>
        <end position="110"/>
    </location>
</feature>
<dbReference type="PANTHER" id="PTHR41391">
    <property type="entry name" value="RESTRICTION OF TELOMERE CAPPING PROTEIN 4"/>
    <property type="match status" value="1"/>
</dbReference>
<dbReference type="EMBL" id="NJEU01000210">
    <property type="protein sequence ID" value="PHH78762.1"/>
    <property type="molecule type" value="Genomic_DNA"/>
</dbReference>
<feature type="region of interest" description="Disordered" evidence="8">
    <location>
        <begin position="1"/>
        <end position="229"/>
    </location>
</feature>
<evidence type="ECO:0000256" key="3">
    <source>
        <dbReference type="ARBA" id="ARBA00004496"/>
    </source>
</evidence>
<evidence type="ECO:0000256" key="2">
    <source>
        <dbReference type="ARBA" id="ARBA00004123"/>
    </source>
</evidence>
<accession>A0A2C5ZGB4</accession>
<keyword evidence="7" id="KW-0539">Nucleus</keyword>
<dbReference type="OrthoDB" id="128308at2759"/>
<evidence type="ECO:0000313" key="11">
    <source>
        <dbReference type="Proteomes" id="UP000224854"/>
    </source>
</evidence>
<evidence type="ECO:0000256" key="7">
    <source>
        <dbReference type="ARBA" id="ARBA00023242"/>
    </source>
</evidence>
<proteinExistence type="inferred from homology"/>
<sequence>MSGTRLGLSKQQHPPPLLNFVASKSRKIHHERNIDDPPMSSDDEEDGPENGLQSHSSTNSRLASGQGGGTRSSCARGDIKSTTFASSCQATGGQRGVRRSSERLGSKTVRDSTPPCQKRQRVDQEKGKISPPSHDRTERPFLPRRPRITRTYGDNKSKRAGPGLIVPPCIAKSPVKHSSSKSLRVPSALAAKDDASSTEETEGKASGNQKLKSRPAMAPDEPPSPCRPLFKVPLELSEIERRTDSPNEVENSSDVFHNEVDHDCDESPMVALQQGKPEEAKCPWCGKVVDKGLLDDFFQGKHMKVQMQMRFCQIHKKHSAVEAWQSRGYPDIDWQTLVGRFAAHRNFLLDIINGENSFFRTIQAHKIATGQARTVLKEGNLTPGYYGPRGFDMMCDYLGEEYKNELKDRARSDRVIAGRGVAAFVQTVLVAELAVRLIKDDMGVSEEDAREILEESKAVGDLVHTEA</sequence>
<dbReference type="InterPro" id="IPR028094">
    <property type="entry name" value="RTC4_C"/>
</dbReference>
<keyword evidence="6" id="KW-0963">Cytoplasm</keyword>
<dbReference type="Pfam" id="PF14474">
    <property type="entry name" value="RTC4"/>
    <property type="match status" value="1"/>
</dbReference>
<feature type="domain" description="Restriction of telomere capping protein 4 C-terminal" evidence="9">
    <location>
        <begin position="351"/>
        <end position="466"/>
    </location>
</feature>
<keyword evidence="11" id="KW-1185">Reference proteome</keyword>
<dbReference type="GO" id="GO:0005634">
    <property type="term" value="C:nucleus"/>
    <property type="evidence" value="ECO:0007669"/>
    <property type="project" value="UniProtKB-SubCell"/>
</dbReference>
<evidence type="ECO:0000259" key="9">
    <source>
        <dbReference type="SMART" id="SM01312"/>
    </source>
</evidence>
<reference evidence="10 11" key="1">
    <citation type="submission" date="2017-06" db="EMBL/GenBank/DDBJ databases">
        <title>Ant-infecting Ophiocordyceps genomes reveal a high diversity of potential behavioral manipulation genes and a possible major role for enterotoxins.</title>
        <authorList>
            <person name="De Bekker C."/>
            <person name="Evans H.C."/>
            <person name="Brachmann A."/>
            <person name="Hughes D.P."/>
        </authorList>
    </citation>
    <scope>NUCLEOTIDE SEQUENCE [LARGE SCALE GENOMIC DNA]</scope>
    <source>
        <strain evidence="10 11">1348a</strain>
    </source>
</reference>
<protein>
    <recommendedName>
        <fullName evidence="5">Restriction of telomere capping protein 4</fullName>
    </recommendedName>
</protein>
<evidence type="ECO:0000313" key="10">
    <source>
        <dbReference type="EMBL" id="PHH78762.1"/>
    </source>
</evidence>